<accession>G8B4F1</accession>
<gene>
    <name evidence="1" type="primary">SWS1</name>
</gene>
<evidence type="ECO:0000313" key="1">
    <source>
        <dbReference type="EMBL" id="CCD83182.1"/>
    </source>
</evidence>
<name>G8B4F1_STUNE</name>
<dbReference type="AlphaFoldDB" id="G8B4F1"/>
<proteinExistence type="predicted"/>
<protein>
    <submittedName>
        <fullName evidence="1">Short wavelength sensitive type 1 opsin</fullName>
    </submittedName>
</protein>
<feature type="non-terminal residue" evidence="1">
    <location>
        <position position="1"/>
    </location>
</feature>
<sequence>EAAAAAQLHPGEHLRQRPHVLRLLHLHRLRGQLPG</sequence>
<dbReference type="EMBL" id="HE601868">
    <property type="protein sequence ID" value="CCD83182.1"/>
    <property type="molecule type" value="Genomic_DNA"/>
</dbReference>
<feature type="non-terminal residue" evidence="1">
    <location>
        <position position="35"/>
    </location>
</feature>
<organism evidence="1">
    <name type="scientific">Sturnella neglecta</name>
    <name type="common">Western meadowlark</name>
    <dbReference type="NCBI Taxonomy" id="84785"/>
    <lineage>
        <taxon>Eukaryota</taxon>
        <taxon>Metazoa</taxon>
        <taxon>Chordata</taxon>
        <taxon>Craniata</taxon>
        <taxon>Vertebrata</taxon>
        <taxon>Euteleostomi</taxon>
        <taxon>Archelosauria</taxon>
        <taxon>Archosauria</taxon>
        <taxon>Dinosauria</taxon>
        <taxon>Saurischia</taxon>
        <taxon>Theropoda</taxon>
        <taxon>Coelurosauria</taxon>
        <taxon>Aves</taxon>
        <taxon>Neognathae</taxon>
        <taxon>Neoaves</taxon>
        <taxon>Telluraves</taxon>
        <taxon>Australaves</taxon>
        <taxon>Passeriformes</taxon>
        <taxon>Passeroidea</taxon>
        <taxon>Icteridae</taxon>
        <taxon>Sturnella</taxon>
    </lineage>
</organism>
<reference evidence="1" key="1">
    <citation type="journal article" date="2011" name="BMC Evol. Biol.">
        <title>Evolution of ultraviolet vision in the largest avian radiation - the passerines.</title>
        <authorList>
            <person name="Odeen A."/>
            <person name="Hastad O."/>
            <person name="Alstrom P."/>
        </authorList>
    </citation>
    <scope>NUCLEOTIDE SEQUENCE</scope>
</reference>